<evidence type="ECO:0000313" key="2">
    <source>
        <dbReference type="EMBL" id="MCA9383357.1"/>
    </source>
</evidence>
<gene>
    <name evidence="2" type="ORF">KC909_03255</name>
</gene>
<comment type="caution">
    <text evidence="2">The sequence shown here is derived from an EMBL/GenBank/DDBJ whole genome shotgun (WGS) entry which is preliminary data.</text>
</comment>
<dbReference type="Gene3D" id="3.90.950.10">
    <property type="match status" value="1"/>
</dbReference>
<evidence type="ECO:0000256" key="1">
    <source>
        <dbReference type="ARBA" id="ARBA00022801"/>
    </source>
</evidence>
<dbReference type="InterPro" id="IPR002637">
    <property type="entry name" value="RdgB/HAM1"/>
</dbReference>
<name>A0A955L5R5_9BACT</name>
<dbReference type="AlphaFoldDB" id="A0A955L5R5"/>
<dbReference type="Pfam" id="PF01725">
    <property type="entry name" value="Ham1p_like"/>
    <property type="match status" value="1"/>
</dbReference>
<keyword evidence="1" id="KW-0378">Hydrolase</keyword>
<dbReference type="GO" id="GO:0009143">
    <property type="term" value="P:nucleoside triphosphate catabolic process"/>
    <property type="evidence" value="ECO:0007669"/>
    <property type="project" value="InterPro"/>
</dbReference>
<proteinExistence type="predicted"/>
<accession>A0A955L5R5</accession>
<dbReference type="InterPro" id="IPR029001">
    <property type="entry name" value="ITPase-like_fam"/>
</dbReference>
<dbReference type="GO" id="GO:0047429">
    <property type="term" value="F:nucleoside triphosphate diphosphatase activity"/>
    <property type="evidence" value="ECO:0007669"/>
    <property type="project" value="InterPro"/>
</dbReference>
<dbReference type="SUPFAM" id="SSF52972">
    <property type="entry name" value="ITPase-like"/>
    <property type="match status" value="1"/>
</dbReference>
<evidence type="ECO:0000313" key="3">
    <source>
        <dbReference type="Proteomes" id="UP000783287"/>
    </source>
</evidence>
<organism evidence="2 3">
    <name type="scientific">Candidatus Dojkabacteria bacterium</name>
    <dbReference type="NCBI Taxonomy" id="2099670"/>
    <lineage>
        <taxon>Bacteria</taxon>
        <taxon>Candidatus Dojkabacteria</taxon>
    </lineage>
</organism>
<reference evidence="2" key="2">
    <citation type="journal article" date="2021" name="Microbiome">
        <title>Successional dynamics and alternative stable states in a saline activated sludge microbial community over 9 years.</title>
        <authorList>
            <person name="Wang Y."/>
            <person name="Ye J."/>
            <person name="Ju F."/>
            <person name="Liu L."/>
            <person name="Boyd J.A."/>
            <person name="Deng Y."/>
            <person name="Parks D.H."/>
            <person name="Jiang X."/>
            <person name="Yin X."/>
            <person name="Woodcroft B.J."/>
            <person name="Tyson G.W."/>
            <person name="Hugenholtz P."/>
            <person name="Polz M.F."/>
            <person name="Zhang T."/>
        </authorList>
    </citation>
    <scope>NUCLEOTIDE SEQUENCE</scope>
    <source>
        <strain evidence="2">HKST-UBA14</strain>
    </source>
</reference>
<dbReference type="EMBL" id="JAGQLK010000059">
    <property type="protein sequence ID" value="MCA9383357.1"/>
    <property type="molecule type" value="Genomic_DNA"/>
</dbReference>
<sequence length="204" mass="22673">MDIIFATTNANKVSRIKNFMGSDDIEFHTLDEYGNDYTDADESQSSPILIAENKAQHYFMQIDNNLPVLAQDDTIMIYPSGEAQEILSIKQPVTDKYGEFNDDNAIKYYTELAAQNGGELKLEFHYGFALATEEGTSSEPAILSGVLASDISDTIQPGYFLTAIFKTESPSGEMKFMSEMDDAENAYADRDLKRAITKLLGLSQ</sequence>
<reference evidence="2" key="1">
    <citation type="submission" date="2020-04" db="EMBL/GenBank/DDBJ databases">
        <authorList>
            <person name="Zhang T."/>
        </authorList>
    </citation>
    <scope>NUCLEOTIDE SEQUENCE</scope>
    <source>
        <strain evidence="2">HKST-UBA14</strain>
    </source>
</reference>
<protein>
    <submittedName>
        <fullName evidence="2">Uncharacterized protein</fullName>
    </submittedName>
</protein>
<dbReference type="Proteomes" id="UP000783287">
    <property type="component" value="Unassembled WGS sequence"/>
</dbReference>